<keyword evidence="6" id="KW-1185">Reference proteome</keyword>
<sequence>MKVAMNAATQVHGVNHKSRAENTMSQLAIQLTDVSLRYNDFIALDSVSFEVEAGHTLALLGHNGAGKSSLIKIILGLIPPTSGTVTILGQSAQESQAHNCVRLGYLPEDASFYDKLTGCEVLSYFAALKGISQRRVETLIEEFGLEYAQHRQLKTYSKGMKQRLGVAQAILAEPKILLLDEPTVGLDPQASQFLYGKINQLKQAGCAVVISTHELSLVESHLDRALIMAKGKRVALGTSSELSRGSTLKTSIKFTELSERVKSNAFLQQFYCDDLLQFSAAQKPEIVQHLVSQCQIFDFEIKEPRLEDIYHDLMGQALGSPVGQS</sequence>
<evidence type="ECO:0000256" key="3">
    <source>
        <dbReference type="ARBA" id="ARBA00022840"/>
    </source>
</evidence>
<dbReference type="GO" id="GO:0005524">
    <property type="term" value="F:ATP binding"/>
    <property type="evidence" value="ECO:0007669"/>
    <property type="project" value="UniProtKB-KW"/>
</dbReference>
<keyword evidence="1" id="KW-0813">Transport</keyword>
<evidence type="ECO:0000313" key="6">
    <source>
        <dbReference type="Proteomes" id="UP000002608"/>
    </source>
</evidence>
<keyword evidence="3" id="KW-0067">ATP-binding</keyword>
<dbReference type="InterPro" id="IPR017871">
    <property type="entry name" value="ABC_transporter-like_CS"/>
</dbReference>
<dbReference type="PANTHER" id="PTHR42939:SF1">
    <property type="entry name" value="ABC TRANSPORTER ATP-BINDING PROTEIN ALBC-RELATED"/>
    <property type="match status" value="1"/>
</dbReference>
<dbReference type="PANTHER" id="PTHR42939">
    <property type="entry name" value="ABC TRANSPORTER ATP-BINDING PROTEIN ALBC-RELATED"/>
    <property type="match status" value="1"/>
</dbReference>
<dbReference type="InterPro" id="IPR003593">
    <property type="entry name" value="AAA+_ATPase"/>
</dbReference>
<evidence type="ECO:0000256" key="1">
    <source>
        <dbReference type="ARBA" id="ARBA00022448"/>
    </source>
</evidence>
<dbReference type="SUPFAM" id="SSF52540">
    <property type="entry name" value="P-loop containing nucleoside triphosphate hydrolases"/>
    <property type="match status" value="1"/>
</dbReference>
<protein>
    <submittedName>
        <fullName evidence="5">ABC transporter related</fullName>
    </submittedName>
</protein>
<dbReference type="InterPro" id="IPR051782">
    <property type="entry name" value="ABC_Transporter_VariousFunc"/>
</dbReference>
<dbReference type="Gene3D" id="3.40.50.300">
    <property type="entry name" value="P-loop containing nucleotide triphosphate hydrolases"/>
    <property type="match status" value="1"/>
</dbReference>
<evidence type="ECO:0000256" key="2">
    <source>
        <dbReference type="ARBA" id="ARBA00022741"/>
    </source>
</evidence>
<evidence type="ECO:0000313" key="5">
    <source>
        <dbReference type="EMBL" id="ABV85815.1"/>
    </source>
</evidence>
<dbReference type="SMART" id="SM00382">
    <property type="entry name" value="AAA"/>
    <property type="match status" value="1"/>
</dbReference>
<organism evidence="5 6">
    <name type="scientific">Shewanella pealeana (strain ATCC 700345 / ANG-SQ1)</name>
    <dbReference type="NCBI Taxonomy" id="398579"/>
    <lineage>
        <taxon>Bacteria</taxon>
        <taxon>Pseudomonadati</taxon>
        <taxon>Pseudomonadota</taxon>
        <taxon>Gammaproteobacteria</taxon>
        <taxon>Alteromonadales</taxon>
        <taxon>Shewanellaceae</taxon>
        <taxon>Shewanella</taxon>
    </lineage>
</organism>
<feature type="domain" description="ABC transporter" evidence="4">
    <location>
        <begin position="29"/>
        <end position="255"/>
    </location>
</feature>
<dbReference type="HOGENOM" id="CLU_000604_1_2_6"/>
<dbReference type="PROSITE" id="PS50893">
    <property type="entry name" value="ABC_TRANSPORTER_2"/>
    <property type="match status" value="1"/>
</dbReference>
<dbReference type="KEGG" id="spl:Spea_0487"/>
<dbReference type="CDD" id="cd03230">
    <property type="entry name" value="ABC_DR_subfamily_A"/>
    <property type="match status" value="1"/>
</dbReference>
<dbReference type="GO" id="GO:0016887">
    <property type="term" value="F:ATP hydrolysis activity"/>
    <property type="evidence" value="ECO:0007669"/>
    <property type="project" value="InterPro"/>
</dbReference>
<dbReference type="PROSITE" id="PS00211">
    <property type="entry name" value="ABC_TRANSPORTER_1"/>
    <property type="match status" value="1"/>
</dbReference>
<evidence type="ECO:0000259" key="4">
    <source>
        <dbReference type="PROSITE" id="PS50893"/>
    </source>
</evidence>
<keyword evidence="2" id="KW-0547">Nucleotide-binding</keyword>
<proteinExistence type="predicted"/>
<name>A8GZS8_SHEPA</name>
<reference evidence="5 6" key="1">
    <citation type="submission" date="2007-10" db="EMBL/GenBank/DDBJ databases">
        <title>Complete sequence of Shewanella pealeana ATCC 700345.</title>
        <authorList>
            <consortium name="US DOE Joint Genome Institute"/>
            <person name="Copeland A."/>
            <person name="Lucas S."/>
            <person name="Lapidus A."/>
            <person name="Barry K."/>
            <person name="Glavina del Rio T."/>
            <person name="Dalin E."/>
            <person name="Tice H."/>
            <person name="Pitluck S."/>
            <person name="Chertkov O."/>
            <person name="Brettin T."/>
            <person name="Bruce D."/>
            <person name="Detter J.C."/>
            <person name="Han C."/>
            <person name="Schmutz J."/>
            <person name="Larimer F."/>
            <person name="Land M."/>
            <person name="Hauser L."/>
            <person name="Kyrpides N."/>
            <person name="Kim E."/>
            <person name="Zhao J.-S.Z."/>
            <person name="Manno D."/>
            <person name="Hawari J."/>
            <person name="Richardson P."/>
        </authorList>
    </citation>
    <scope>NUCLEOTIDE SEQUENCE [LARGE SCALE GENOMIC DNA]</scope>
    <source>
        <strain evidence="6">ATCC 700345 / ANG-SQ1</strain>
    </source>
</reference>
<accession>A8GZS8</accession>
<dbReference type="InterPro" id="IPR003439">
    <property type="entry name" value="ABC_transporter-like_ATP-bd"/>
</dbReference>
<dbReference type="Pfam" id="PF00005">
    <property type="entry name" value="ABC_tran"/>
    <property type="match status" value="1"/>
</dbReference>
<dbReference type="EMBL" id="CP000851">
    <property type="protein sequence ID" value="ABV85815.1"/>
    <property type="molecule type" value="Genomic_DNA"/>
</dbReference>
<dbReference type="Proteomes" id="UP000002608">
    <property type="component" value="Chromosome"/>
</dbReference>
<dbReference type="InterPro" id="IPR027417">
    <property type="entry name" value="P-loop_NTPase"/>
</dbReference>
<dbReference type="STRING" id="398579.Spea_0487"/>
<dbReference type="AlphaFoldDB" id="A8GZS8"/>
<gene>
    <name evidence="5" type="ordered locus">Spea_0487</name>
</gene>
<dbReference type="eggNOG" id="COG1131">
    <property type="taxonomic scope" value="Bacteria"/>
</dbReference>